<comment type="caution">
    <text evidence="1">The sequence shown here is derived from an EMBL/GenBank/DDBJ whole genome shotgun (WGS) entry which is preliminary data.</text>
</comment>
<dbReference type="EMBL" id="BMAW01087456">
    <property type="protein sequence ID" value="GFS29862.1"/>
    <property type="molecule type" value="Genomic_DNA"/>
</dbReference>
<name>A0A8X6I400_NEPPI</name>
<evidence type="ECO:0000313" key="1">
    <source>
        <dbReference type="EMBL" id="GFS29862.1"/>
    </source>
</evidence>
<proteinExistence type="predicted"/>
<organism evidence="1 2">
    <name type="scientific">Nephila pilipes</name>
    <name type="common">Giant wood spider</name>
    <name type="synonym">Nephila maculata</name>
    <dbReference type="NCBI Taxonomy" id="299642"/>
    <lineage>
        <taxon>Eukaryota</taxon>
        <taxon>Metazoa</taxon>
        <taxon>Ecdysozoa</taxon>
        <taxon>Arthropoda</taxon>
        <taxon>Chelicerata</taxon>
        <taxon>Arachnida</taxon>
        <taxon>Araneae</taxon>
        <taxon>Araneomorphae</taxon>
        <taxon>Entelegynae</taxon>
        <taxon>Araneoidea</taxon>
        <taxon>Nephilidae</taxon>
        <taxon>Nephila</taxon>
    </lineage>
</organism>
<reference evidence="1" key="1">
    <citation type="submission" date="2020-08" db="EMBL/GenBank/DDBJ databases">
        <title>Multicomponent nature underlies the extraordinary mechanical properties of spider dragline silk.</title>
        <authorList>
            <person name="Kono N."/>
            <person name="Nakamura H."/>
            <person name="Mori M."/>
            <person name="Yoshida Y."/>
            <person name="Ohtoshi R."/>
            <person name="Malay A.D."/>
            <person name="Moran D.A.P."/>
            <person name="Tomita M."/>
            <person name="Numata K."/>
            <person name="Arakawa K."/>
        </authorList>
    </citation>
    <scope>NUCLEOTIDE SEQUENCE</scope>
</reference>
<evidence type="ECO:0000313" key="2">
    <source>
        <dbReference type="Proteomes" id="UP000887013"/>
    </source>
</evidence>
<dbReference type="AlphaFoldDB" id="A0A8X6I400"/>
<keyword evidence="2" id="KW-1185">Reference proteome</keyword>
<sequence>MTAPVLESIAIARVFSGICIQWATRFFPRSEMENSKKPFIVGRTNDEAELQYRGSSTLAKDRSFTAPRSQTTSGVLELTSLYAGGFNKLFQMSNFSKIPFEHHFSYYCNDFLLLVAAQKKFSKRRKISRGEETTKTTRFEKGNTESAIPKENIFLPFL</sequence>
<gene>
    <name evidence="1" type="ORF">NPIL_235081</name>
</gene>
<protein>
    <submittedName>
        <fullName evidence="1">Uncharacterized protein</fullName>
    </submittedName>
</protein>
<dbReference type="Proteomes" id="UP000887013">
    <property type="component" value="Unassembled WGS sequence"/>
</dbReference>
<accession>A0A8X6I400</accession>